<keyword evidence="6" id="KW-1185">Reference proteome</keyword>
<comment type="caution">
    <text evidence="5">The sequence shown here is derived from an EMBL/GenBank/DDBJ whole genome shotgun (WGS) entry which is preliminary data.</text>
</comment>
<dbReference type="InterPro" id="IPR020476">
    <property type="entry name" value="Nudix_hydrolase"/>
</dbReference>
<dbReference type="CDD" id="cd02883">
    <property type="entry name" value="NUDIX_Hydrolase"/>
    <property type="match status" value="1"/>
</dbReference>
<dbReference type="RefSeq" id="WP_035417196.1">
    <property type="nucleotide sequence ID" value="NZ_JAFBCV010000001.1"/>
</dbReference>
<feature type="domain" description="Nudix hydrolase" evidence="4">
    <location>
        <begin position="2"/>
        <end position="121"/>
    </location>
</feature>
<dbReference type="PRINTS" id="PR00502">
    <property type="entry name" value="NUDIXFAMILY"/>
</dbReference>
<dbReference type="SUPFAM" id="SSF55811">
    <property type="entry name" value="Nudix"/>
    <property type="match status" value="1"/>
</dbReference>
<keyword evidence="2 3" id="KW-0378">Hydrolase</keyword>
<dbReference type="InterPro" id="IPR000086">
    <property type="entry name" value="NUDIX_hydrolase_dom"/>
</dbReference>
<evidence type="ECO:0000313" key="6">
    <source>
        <dbReference type="Proteomes" id="UP001179280"/>
    </source>
</evidence>
<evidence type="ECO:0000259" key="4">
    <source>
        <dbReference type="PROSITE" id="PS51462"/>
    </source>
</evidence>
<dbReference type="Gene3D" id="3.90.79.10">
    <property type="entry name" value="Nucleoside Triphosphate Pyrophosphohydrolase"/>
    <property type="match status" value="1"/>
</dbReference>
<dbReference type="PROSITE" id="PS51462">
    <property type="entry name" value="NUDIX"/>
    <property type="match status" value="1"/>
</dbReference>
<gene>
    <name evidence="5" type="ORF">JOC54_000089</name>
</gene>
<dbReference type="PROSITE" id="PS00893">
    <property type="entry name" value="NUDIX_BOX"/>
    <property type="match status" value="1"/>
</dbReference>
<proteinExistence type="inferred from homology"/>
<dbReference type="PANTHER" id="PTHR43046:SF2">
    <property type="entry name" value="8-OXO-DGTP DIPHOSPHATASE-RELATED"/>
    <property type="match status" value="1"/>
</dbReference>
<organism evidence="5 6">
    <name type="scientific">Shouchella xiaoxiensis</name>
    <dbReference type="NCBI Taxonomy" id="766895"/>
    <lineage>
        <taxon>Bacteria</taxon>
        <taxon>Bacillati</taxon>
        <taxon>Bacillota</taxon>
        <taxon>Bacilli</taxon>
        <taxon>Bacillales</taxon>
        <taxon>Bacillaceae</taxon>
        <taxon>Shouchella</taxon>
    </lineage>
</organism>
<dbReference type="Proteomes" id="UP001179280">
    <property type="component" value="Unassembled WGS sequence"/>
</dbReference>
<protein>
    <submittedName>
        <fullName evidence="5">ADP-ribose pyrophosphatase YjhB (NUDIX family)</fullName>
    </submittedName>
</protein>
<evidence type="ECO:0000256" key="1">
    <source>
        <dbReference type="ARBA" id="ARBA00001946"/>
    </source>
</evidence>
<comment type="cofactor">
    <cofactor evidence="1">
        <name>Mg(2+)</name>
        <dbReference type="ChEBI" id="CHEBI:18420"/>
    </cofactor>
</comment>
<evidence type="ECO:0000313" key="5">
    <source>
        <dbReference type="EMBL" id="MBM7836858.1"/>
    </source>
</evidence>
<sequence>MQFTISSACLVLNEQKEMLLKKDPVRGWEIPGGLVEANETFKEAAVREVYEETGIEIVIGSFCGISQEVNKGACHMWWLGQAVGGQLTTSAESEAVGFFSYQQAVTLISNESFKKELRACYQKEMHPFALFL</sequence>
<dbReference type="PANTHER" id="PTHR43046">
    <property type="entry name" value="GDP-MANNOSE MANNOSYL HYDROLASE"/>
    <property type="match status" value="1"/>
</dbReference>
<comment type="similarity">
    <text evidence="3">Belongs to the Nudix hydrolase family.</text>
</comment>
<name>A0ABS2SMV7_9BACI</name>
<evidence type="ECO:0000256" key="2">
    <source>
        <dbReference type="ARBA" id="ARBA00022801"/>
    </source>
</evidence>
<dbReference type="InterPro" id="IPR020084">
    <property type="entry name" value="NUDIX_hydrolase_CS"/>
</dbReference>
<accession>A0ABS2SMV7</accession>
<dbReference type="Pfam" id="PF00293">
    <property type="entry name" value="NUDIX"/>
    <property type="match status" value="1"/>
</dbReference>
<dbReference type="InterPro" id="IPR015797">
    <property type="entry name" value="NUDIX_hydrolase-like_dom_sf"/>
</dbReference>
<dbReference type="EMBL" id="JAFBCV010000001">
    <property type="protein sequence ID" value="MBM7836858.1"/>
    <property type="molecule type" value="Genomic_DNA"/>
</dbReference>
<evidence type="ECO:0000256" key="3">
    <source>
        <dbReference type="RuleBase" id="RU003476"/>
    </source>
</evidence>
<reference evidence="5" key="1">
    <citation type="submission" date="2021-01" db="EMBL/GenBank/DDBJ databases">
        <title>Genomic Encyclopedia of Type Strains, Phase IV (KMG-IV): sequencing the most valuable type-strain genomes for metagenomic binning, comparative biology and taxonomic classification.</title>
        <authorList>
            <person name="Goeker M."/>
        </authorList>
    </citation>
    <scope>NUCLEOTIDE SEQUENCE</scope>
    <source>
        <strain evidence="5">DSM 21943</strain>
    </source>
</reference>